<reference evidence="1 2" key="1">
    <citation type="submission" date="2019-12" db="EMBL/GenBank/DDBJ databases">
        <title>Multi-Generational Helicobacter saguini Isolates.</title>
        <authorList>
            <person name="Mannion A."/>
            <person name="Shen Z."/>
            <person name="Fox J.G."/>
        </authorList>
    </citation>
    <scope>NUCLEOTIDE SEQUENCE [LARGE SCALE GENOMIC DNA]</scope>
    <source>
        <strain evidence="2">16-048 (F4)</strain>
    </source>
</reference>
<protein>
    <submittedName>
        <fullName evidence="1">Uncharacterized protein</fullName>
    </submittedName>
</protein>
<sequence length="54" mass="6178">MDFIESFIKSTQNICRILTFYLKVENGNLGYTFKFHKPIDGGISGELALYCEVL</sequence>
<organism evidence="1 2">
    <name type="scientific">Helicobacter saguini</name>
    <dbReference type="NCBI Taxonomy" id="1548018"/>
    <lineage>
        <taxon>Bacteria</taxon>
        <taxon>Pseudomonadati</taxon>
        <taxon>Campylobacterota</taxon>
        <taxon>Epsilonproteobacteria</taxon>
        <taxon>Campylobacterales</taxon>
        <taxon>Helicobacteraceae</taxon>
        <taxon>Helicobacter</taxon>
    </lineage>
</organism>
<gene>
    <name evidence="1" type="ORF">DCO61_11730</name>
</gene>
<accession>A0A6B0HNJ5</accession>
<dbReference type="AlphaFoldDB" id="A0A6B0HNJ5"/>
<evidence type="ECO:0000313" key="1">
    <source>
        <dbReference type="EMBL" id="MWV70632.1"/>
    </source>
</evidence>
<dbReference type="RefSeq" id="WP_160659377.1">
    <property type="nucleotide sequence ID" value="NZ_JRMP02000005.1"/>
</dbReference>
<dbReference type="Proteomes" id="UP000477070">
    <property type="component" value="Unassembled WGS sequence"/>
</dbReference>
<evidence type="ECO:0000313" key="2">
    <source>
        <dbReference type="Proteomes" id="UP000477070"/>
    </source>
</evidence>
<comment type="caution">
    <text evidence="1">The sequence shown here is derived from an EMBL/GenBank/DDBJ whole genome shotgun (WGS) entry which is preliminary data.</text>
</comment>
<dbReference type="EMBL" id="QBIU01000002">
    <property type="protein sequence ID" value="MWV70632.1"/>
    <property type="molecule type" value="Genomic_DNA"/>
</dbReference>
<name>A0A6B0HNJ5_9HELI</name>
<proteinExistence type="predicted"/>